<dbReference type="RefSeq" id="WP_191743661.1">
    <property type="nucleotide sequence ID" value="NZ_JACSQU010000001.1"/>
</dbReference>
<accession>A0ABR8R0T5</accession>
<gene>
    <name evidence="1" type="ORF">H9656_08235</name>
</gene>
<evidence type="ECO:0000313" key="2">
    <source>
        <dbReference type="Proteomes" id="UP000638918"/>
    </source>
</evidence>
<sequence>MTEQSGLASSLLMVLASRDGALGQAAAQAALWGREAALRRLDDPVERAAFGAEAPC</sequence>
<comment type="caution">
    <text evidence="1">The sequence shown here is derived from an EMBL/GenBank/DDBJ whole genome shotgun (WGS) entry which is preliminary data.</text>
</comment>
<dbReference type="Proteomes" id="UP000638918">
    <property type="component" value="Unassembled WGS sequence"/>
</dbReference>
<organism evidence="1 2">
    <name type="scientific">Brevundimonas guildfordensis</name>
    <dbReference type="NCBI Taxonomy" id="2762241"/>
    <lineage>
        <taxon>Bacteria</taxon>
        <taxon>Pseudomonadati</taxon>
        <taxon>Pseudomonadota</taxon>
        <taxon>Alphaproteobacteria</taxon>
        <taxon>Caulobacterales</taxon>
        <taxon>Caulobacteraceae</taxon>
        <taxon>Brevundimonas</taxon>
    </lineage>
</organism>
<keyword evidence="2" id="KW-1185">Reference proteome</keyword>
<proteinExistence type="predicted"/>
<name>A0ABR8R0T5_9CAUL</name>
<evidence type="ECO:0000313" key="1">
    <source>
        <dbReference type="EMBL" id="MBD7941373.1"/>
    </source>
</evidence>
<dbReference type="EMBL" id="JACSQU010000001">
    <property type="protein sequence ID" value="MBD7941373.1"/>
    <property type="molecule type" value="Genomic_DNA"/>
</dbReference>
<reference evidence="1 2" key="1">
    <citation type="submission" date="2020-08" db="EMBL/GenBank/DDBJ databases">
        <title>A Genomic Blueprint of the Chicken Gut Microbiome.</title>
        <authorList>
            <person name="Gilroy R."/>
            <person name="Ravi A."/>
            <person name="Getino M."/>
            <person name="Pursley I."/>
            <person name="Horton D.L."/>
            <person name="Alikhan N.-F."/>
            <person name="Baker D."/>
            <person name="Gharbi K."/>
            <person name="Hall N."/>
            <person name="Watson M."/>
            <person name="Adriaenssens E.M."/>
            <person name="Foster-Nyarko E."/>
            <person name="Jarju S."/>
            <person name="Secka A."/>
            <person name="Antonio M."/>
            <person name="Oren A."/>
            <person name="Chaudhuri R."/>
            <person name="La Ragione R.M."/>
            <person name="Hildebrand F."/>
            <person name="Pallen M.J."/>
        </authorList>
    </citation>
    <scope>NUCLEOTIDE SEQUENCE [LARGE SCALE GENOMIC DNA]</scope>
    <source>
        <strain evidence="1 2">Sa3CVA3</strain>
    </source>
</reference>
<protein>
    <submittedName>
        <fullName evidence="1">Uncharacterized protein</fullName>
    </submittedName>
</protein>